<dbReference type="EMBL" id="CP014229">
    <property type="protein sequence ID" value="AMD91419.1"/>
    <property type="molecule type" value="Genomic_DNA"/>
</dbReference>
<keyword evidence="4 7" id="KW-0812">Transmembrane</keyword>
<evidence type="ECO:0000256" key="3">
    <source>
        <dbReference type="ARBA" id="ARBA00022475"/>
    </source>
</evidence>
<dbReference type="AlphaFoldDB" id="A0A0X8JME7"/>
<keyword evidence="9" id="KW-1185">Reference proteome</keyword>
<feature type="transmembrane region" description="Helical" evidence="7">
    <location>
        <begin position="43"/>
        <end position="62"/>
    </location>
</feature>
<gene>
    <name evidence="8" type="ORF">AXF13_15500</name>
</gene>
<evidence type="ECO:0000256" key="1">
    <source>
        <dbReference type="ARBA" id="ARBA00004651"/>
    </source>
</evidence>
<dbReference type="KEGG" id="dfi:AXF13_15500"/>
<comment type="similarity">
    <text evidence="2 7">Belongs to the UPF0056 (MarC) family.</text>
</comment>
<dbReference type="PANTHER" id="PTHR33508">
    <property type="entry name" value="UPF0056 MEMBRANE PROTEIN YHCE"/>
    <property type="match status" value="1"/>
</dbReference>
<evidence type="ECO:0000256" key="6">
    <source>
        <dbReference type="ARBA" id="ARBA00023136"/>
    </source>
</evidence>
<dbReference type="GO" id="GO:0005886">
    <property type="term" value="C:plasma membrane"/>
    <property type="evidence" value="ECO:0007669"/>
    <property type="project" value="UniProtKB-SubCell"/>
</dbReference>
<keyword evidence="6 7" id="KW-0472">Membrane</keyword>
<dbReference type="STRING" id="44742.AXF13_15500"/>
<protein>
    <recommendedName>
        <fullName evidence="7">UPF0056 membrane protein</fullName>
    </recommendedName>
</protein>
<feature type="transmembrane region" description="Helical" evidence="7">
    <location>
        <begin position="181"/>
        <end position="199"/>
    </location>
</feature>
<feature type="transmembrane region" description="Helical" evidence="7">
    <location>
        <begin position="112"/>
        <end position="133"/>
    </location>
</feature>
<reference evidence="9" key="1">
    <citation type="submission" date="2016-02" db="EMBL/GenBank/DDBJ databases">
        <authorList>
            <person name="Holder M.E."/>
            <person name="Ajami N.J."/>
            <person name="Petrosino J.F."/>
        </authorList>
    </citation>
    <scope>NUCLEOTIDE SEQUENCE [LARGE SCALE GENOMIC DNA]</scope>
    <source>
        <strain evidence="9">CCUG 45958</strain>
    </source>
</reference>
<feature type="transmembrane region" description="Helical" evidence="7">
    <location>
        <begin position="68"/>
        <end position="91"/>
    </location>
</feature>
<organism evidence="8 9">
    <name type="scientific">Desulfovibrio fairfieldensis</name>
    <dbReference type="NCBI Taxonomy" id="44742"/>
    <lineage>
        <taxon>Bacteria</taxon>
        <taxon>Pseudomonadati</taxon>
        <taxon>Thermodesulfobacteriota</taxon>
        <taxon>Desulfovibrionia</taxon>
        <taxon>Desulfovibrionales</taxon>
        <taxon>Desulfovibrionaceae</taxon>
        <taxon>Desulfovibrio</taxon>
    </lineage>
</organism>
<evidence type="ECO:0000256" key="4">
    <source>
        <dbReference type="ARBA" id="ARBA00022692"/>
    </source>
</evidence>
<proteinExistence type="inferred from homology"/>
<dbReference type="RefSeq" id="WP_062254585.1">
    <property type="nucleotide sequence ID" value="NZ_CP014229.1"/>
</dbReference>
<accession>A0A0X8JME7</accession>
<dbReference type="Proteomes" id="UP000069241">
    <property type="component" value="Chromosome"/>
</dbReference>
<feature type="transmembrane region" description="Helical" evidence="7">
    <location>
        <begin position="13"/>
        <end position="31"/>
    </location>
</feature>
<dbReference type="Pfam" id="PF01914">
    <property type="entry name" value="MarC"/>
    <property type="match status" value="1"/>
</dbReference>
<evidence type="ECO:0000313" key="8">
    <source>
        <dbReference type="EMBL" id="AMD91419.1"/>
    </source>
</evidence>
<comment type="subcellular location">
    <subcellularLocation>
        <location evidence="1 7">Cell membrane</location>
        <topology evidence="1 7">Multi-pass membrane protein</topology>
    </subcellularLocation>
</comment>
<keyword evidence="3" id="KW-1003">Cell membrane</keyword>
<keyword evidence="5 7" id="KW-1133">Transmembrane helix</keyword>
<feature type="transmembrane region" description="Helical" evidence="7">
    <location>
        <begin position="139"/>
        <end position="160"/>
    </location>
</feature>
<dbReference type="PANTHER" id="PTHR33508:SF1">
    <property type="entry name" value="UPF0056 MEMBRANE PROTEIN YHCE"/>
    <property type="match status" value="1"/>
</dbReference>
<evidence type="ECO:0000256" key="2">
    <source>
        <dbReference type="ARBA" id="ARBA00009784"/>
    </source>
</evidence>
<dbReference type="NCBIfam" id="TIGR00427">
    <property type="entry name" value="NAAT family transporter"/>
    <property type="match status" value="1"/>
</dbReference>
<evidence type="ECO:0000256" key="5">
    <source>
        <dbReference type="ARBA" id="ARBA00022989"/>
    </source>
</evidence>
<evidence type="ECO:0000313" key="9">
    <source>
        <dbReference type="Proteomes" id="UP000069241"/>
    </source>
</evidence>
<sequence>MEGIVSEVVGTSIKLYALMTPPAVLSAFISGTKEYGKKQKVTVAFKTSTAIFIIGVVLYLFGSNLFELFGFTLDAFRIGSGVLLMLTAVALMNDDGSQVHTKREGDISVVPLAIPLGMGPASIGAVMVMGASAEDLHEMLVGVFSLLLAAAGMFLLLCLADGVARVLRRTGIAVLSKLTGLLLAAIAAQVIFTGVSAFLK</sequence>
<name>A0A0X8JME7_9BACT</name>
<evidence type="ECO:0000256" key="7">
    <source>
        <dbReference type="RuleBase" id="RU362048"/>
    </source>
</evidence>
<dbReference type="InterPro" id="IPR002771">
    <property type="entry name" value="Multi_antbiot-R_MarC"/>
</dbReference>